<dbReference type="GO" id="GO:0002161">
    <property type="term" value="F:aminoacyl-tRNA deacylase activity"/>
    <property type="evidence" value="ECO:0007669"/>
    <property type="project" value="InterPro"/>
</dbReference>
<dbReference type="AlphaFoldDB" id="A0A2G8SK76"/>
<evidence type="ECO:0000259" key="13">
    <source>
        <dbReference type="Pfam" id="PF08264"/>
    </source>
</evidence>
<dbReference type="FunFam" id="3.40.50.620:FF:000023">
    <property type="entry name" value="Isoleucyl-tRNA synthetase,cytoplasmic"/>
    <property type="match status" value="1"/>
</dbReference>
<dbReference type="InterPro" id="IPR009080">
    <property type="entry name" value="tRNAsynth_Ia_anticodon-bd"/>
</dbReference>
<evidence type="ECO:0000256" key="6">
    <source>
        <dbReference type="ARBA" id="ARBA00022917"/>
    </source>
</evidence>
<dbReference type="PANTHER" id="PTHR42780:SF1">
    <property type="entry name" value="ISOLEUCINE--TRNA LIGASE, CYTOPLASMIC"/>
    <property type="match status" value="1"/>
</dbReference>
<evidence type="ECO:0000256" key="10">
    <source>
        <dbReference type="ARBA" id="ARBA00069879"/>
    </source>
</evidence>
<dbReference type="Gene3D" id="3.40.50.620">
    <property type="entry name" value="HUPs"/>
    <property type="match status" value="2"/>
</dbReference>
<protein>
    <recommendedName>
        <fullName evidence="10">Isoleucine--tRNA ligase, cytoplasmic</fullName>
        <ecNumber evidence="2">6.1.1.5</ecNumber>
    </recommendedName>
    <alternativeName>
        <fullName evidence="8">Isoleucyl-tRNA synthetase</fullName>
    </alternativeName>
</protein>
<evidence type="ECO:0000256" key="5">
    <source>
        <dbReference type="ARBA" id="ARBA00022840"/>
    </source>
</evidence>
<dbReference type="InterPro" id="IPR001412">
    <property type="entry name" value="aa-tRNA-synth_I_CS"/>
</dbReference>
<dbReference type="InterPro" id="IPR009008">
    <property type="entry name" value="Val/Leu/Ile-tRNA-synth_edit"/>
</dbReference>
<dbReference type="FunFam" id="1.10.730.10:FF:000004">
    <property type="entry name" value="Isoleucyl-tRNA synthetase, cytoplasmic"/>
    <property type="match status" value="1"/>
</dbReference>
<keyword evidence="15" id="KW-1185">Reference proteome</keyword>
<dbReference type="FunFam" id="3.40.50.620:FF:000176">
    <property type="entry name" value="Isoleucine-tRNA ligase, putative"/>
    <property type="match status" value="1"/>
</dbReference>
<dbReference type="InterPro" id="IPR013155">
    <property type="entry name" value="M/V/L/I-tRNA-synth_anticd-bd"/>
</dbReference>
<evidence type="ECO:0000313" key="14">
    <source>
        <dbReference type="EMBL" id="PIL34175.1"/>
    </source>
</evidence>
<keyword evidence="5 11" id="KW-0067">ATP-binding</keyword>
<dbReference type="EC" id="6.1.1.5" evidence="2"/>
<dbReference type="HAMAP" id="MF_02003">
    <property type="entry name" value="Ile_tRNA_synth_type2"/>
    <property type="match status" value="1"/>
</dbReference>
<feature type="domain" description="Aminoacyl-tRNA synthetase class Ia" evidence="12">
    <location>
        <begin position="21"/>
        <end position="642"/>
    </location>
</feature>
<dbReference type="GO" id="GO:0004822">
    <property type="term" value="F:isoleucine-tRNA ligase activity"/>
    <property type="evidence" value="ECO:0007669"/>
    <property type="project" value="UniProtKB-EC"/>
</dbReference>
<evidence type="ECO:0000256" key="2">
    <source>
        <dbReference type="ARBA" id="ARBA00013165"/>
    </source>
</evidence>
<keyword evidence="7 11" id="KW-0030">Aminoacyl-tRNA synthetase</keyword>
<dbReference type="SUPFAM" id="SSF47323">
    <property type="entry name" value="Anticodon-binding domain of a subclass of class I aminoacyl-tRNA synthetases"/>
    <property type="match status" value="1"/>
</dbReference>
<comment type="caution">
    <text evidence="14">The sequence shown here is derived from an EMBL/GenBank/DDBJ whole genome shotgun (WGS) entry which is preliminary data.</text>
</comment>
<reference evidence="14 15" key="1">
    <citation type="journal article" date="2015" name="Sci. Rep.">
        <title>Chromosome-level genome map provides insights into diverse defense mechanisms in the medicinal fungus Ganoderma sinense.</title>
        <authorList>
            <person name="Zhu Y."/>
            <person name="Xu J."/>
            <person name="Sun C."/>
            <person name="Zhou S."/>
            <person name="Xu H."/>
            <person name="Nelson D.R."/>
            <person name="Qian J."/>
            <person name="Song J."/>
            <person name="Luo H."/>
            <person name="Xiang L."/>
            <person name="Li Y."/>
            <person name="Xu Z."/>
            <person name="Ji A."/>
            <person name="Wang L."/>
            <person name="Lu S."/>
            <person name="Hayward A."/>
            <person name="Sun W."/>
            <person name="Li X."/>
            <person name="Schwartz D.C."/>
            <person name="Wang Y."/>
            <person name="Chen S."/>
        </authorList>
    </citation>
    <scope>NUCLEOTIDE SEQUENCE [LARGE SCALE GENOMIC DNA]</scope>
    <source>
        <strain evidence="14 15">ZZ0214-1</strain>
    </source>
</reference>
<dbReference type="Pfam" id="PF08264">
    <property type="entry name" value="Anticodon_1"/>
    <property type="match status" value="1"/>
</dbReference>
<evidence type="ECO:0000256" key="4">
    <source>
        <dbReference type="ARBA" id="ARBA00022741"/>
    </source>
</evidence>
<dbReference type="SUPFAM" id="SSF52374">
    <property type="entry name" value="Nucleotidylyl transferase"/>
    <property type="match status" value="1"/>
</dbReference>
<dbReference type="InterPro" id="IPR002300">
    <property type="entry name" value="aa-tRNA-synth_Ia"/>
</dbReference>
<dbReference type="STRING" id="1077348.A0A2G8SK76"/>
<organism evidence="14 15">
    <name type="scientific">Ganoderma sinense ZZ0214-1</name>
    <dbReference type="NCBI Taxonomy" id="1077348"/>
    <lineage>
        <taxon>Eukaryota</taxon>
        <taxon>Fungi</taxon>
        <taxon>Dikarya</taxon>
        <taxon>Basidiomycota</taxon>
        <taxon>Agaricomycotina</taxon>
        <taxon>Agaricomycetes</taxon>
        <taxon>Polyporales</taxon>
        <taxon>Polyporaceae</taxon>
        <taxon>Ganoderma</taxon>
    </lineage>
</organism>
<dbReference type="PROSITE" id="PS00178">
    <property type="entry name" value="AA_TRNA_LIGASE_I"/>
    <property type="match status" value="1"/>
</dbReference>
<evidence type="ECO:0000256" key="3">
    <source>
        <dbReference type="ARBA" id="ARBA00022598"/>
    </source>
</evidence>
<dbReference type="PANTHER" id="PTHR42780">
    <property type="entry name" value="SOLEUCYL-TRNA SYNTHETASE"/>
    <property type="match status" value="1"/>
</dbReference>
<dbReference type="EMBL" id="AYKW01000006">
    <property type="protein sequence ID" value="PIL34175.1"/>
    <property type="molecule type" value="Genomic_DNA"/>
</dbReference>
<keyword evidence="4 11" id="KW-0547">Nucleotide-binding</keyword>
<dbReference type="GO" id="GO:0005524">
    <property type="term" value="F:ATP binding"/>
    <property type="evidence" value="ECO:0007669"/>
    <property type="project" value="UniProtKB-KW"/>
</dbReference>
<dbReference type="FunFam" id="3.90.740.10:FF:000044">
    <property type="entry name" value="Isoleucine--tRNA ligase"/>
    <property type="match status" value="1"/>
</dbReference>
<dbReference type="InterPro" id="IPR014729">
    <property type="entry name" value="Rossmann-like_a/b/a_fold"/>
</dbReference>
<comment type="catalytic activity">
    <reaction evidence="9">
        <text>tRNA(Ile) + L-isoleucine + ATP = L-isoleucyl-tRNA(Ile) + AMP + diphosphate</text>
        <dbReference type="Rhea" id="RHEA:11060"/>
        <dbReference type="Rhea" id="RHEA-COMP:9666"/>
        <dbReference type="Rhea" id="RHEA-COMP:9695"/>
        <dbReference type="ChEBI" id="CHEBI:30616"/>
        <dbReference type="ChEBI" id="CHEBI:33019"/>
        <dbReference type="ChEBI" id="CHEBI:58045"/>
        <dbReference type="ChEBI" id="CHEBI:78442"/>
        <dbReference type="ChEBI" id="CHEBI:78528"/>
        <dbReference type="ChEBI" id="CHEBI:456215"/>
        <dbReference type="EC" id="6.1.1.5"/>
    </reaction>
</comment>
<evidence type="ECO:0000256" key="7">
    <source>
        <dbReference type="ARBA" id="ARBA00023146"/>
    </source>
</evidence>
<dbReference type="NCBIfam" id="TIGR00392">
    <property type="entry name" value="ileS"/>
    <property type="match status" value="1"/>
</dbReference>
<evidence type="ECO:0000256" key="8">
    <source>
        <dbReference type="ARBA" id="ARBA00032665"/>
    </source>
</evidence>
<dbReference type="PRINTS" id="PR00984">
    <property type="entry name" value="TRNASYNTHILE"/>
</dbReference>
<keyword evidence="3 11" id="KW-0436">Ligase</keyword>
<evidence type="ECO:0000256" key="11">
    <source>
        <dbReference type="RuleBase" id="RU363035"/>
    </source>
</evidence>
<evidence type="ECO:0000256" key="9">
    <source>
        <dbReference type="ARBA" id="ARBA00048359"/>
    </source>
</evidence>
<feature type="domain" description="Methionyl/Valyl/Leucyl/Isoleucyl-tRNA synthetase anticodon-binding" evidence="13">
    <location>
        <begin position="698"/>
        <end position="853"/>
    </location>
</feature>
<keyword evidence="6 11" id="KW-0648">Protein biosynthesis</keyword>
<sequence>MSFPSHNLSAPFNFAKEEEKVIEYWREIDAFRTSLKLSEGRPEFTFYDGPPFATGLPHYGHLLAGTIKDIVTRHAHASGHHVIRRFGWDTHGLPVEHEIDKKLGITSRDDVMKMGIDKYNEECRAIVMRYASEWRHTVERMGRWIDFDDDYKTLNTSFMESVWWAFKQLHEKGQVYRGLRVMPYSTGCTTPLSNFEANLAYKDVNDPAVTVAFPLVDDRTTSLLAWTTTPWTLPSNLGLCVNPDFTYLKIHDEERKQNFIIYEGLLTTLYKDPKKAKFKKLATYKGSDMKGWRYIPLFEYFTEQFEDRAFRVLNDTYVKADEGTGIVHQAPAFGEDDHRIAIAHGVLQPEDMPPCPIDDAGRFTSEVSDFQGQHVKAADKEIQKVLKAKGRLIVQSTVNHSYPFCWRSGTPLIYRAIPAWFVRVQPIVEQLVACNSETRWVPQHVGEGRFGNWIANARDWNVSRNRYWGTPIPLWVSDDLEEIVCVGSVEELETLSGLKGITDLHRDKIDHITIPSKQGKGQLKRVEEVFDCWFESGSMPYASQHYPFENKELFEGTYPAHFISEGIDQTRGWFYTLLVLGTQLFGKAPWRNLIVTGLVLAEDGKKMSKSLKNYPDPMNVINLYGADATRMFLVNSPIVRGDNLRFREAGVREVISRVLLPWLNSFRFFLGQVALLQKTTGRKFVYLAHAAVSSNVMDRWILARCQSLIRLVREEMAAYRLYTIIPRLLDLVDELTNWYIRFNRRRLKGEDGEEDTVAALNTLFETLLTLCQTMSSYTPFLTENIYQGLREFVPEDPKAGDVRSIHFLPFPEVKEEYFDEVIERKVKRMQAVIELTRAVRERHNLSLKTPLQELLVFHADPQYLDDVRDLQRYVQSELNVRDIVFTADEAAAGVKYRAVADWAVLGRKLRKDLGRVKNALPAVSSDAVRKYVESGKLTVDGIELVAGDLTVQRYIELPEQAPGAEGGAKHATNTDNEVVVRLDATVHPELQTEYLAREFINRVQKLRKRAGLQPTDDVDVYYAFEEGAEDDVRAAVEAYAETIEKTTRSVPRNVSERGTDRKVLMEEEQEIADVKFTLSLTWR</sequence>
<dbReference type="CDD" id="cd00818">
    <property type="entry name" value="IleRS_core"/>
    <property type="match status" value="1"/>
</dbReference>
<dbReference type="InterPro" id="IPR023586">
    <property type="entry name" value="Ile-tRNA-ligase_type2"/>
</dbReference>
<evidence type="ECO:0000313" key="15">
    <source>
        <dbReference type="Proteomes" id="UP000230002"/>
    </source>
</evidence>
<dbReference type="Proteomes" id="UP000230002">
    <property type="component" value="Unassembled WGS sequence"/>
</dbReference>
<evidence type="ECO:0000259" key="12">
    <source>
        <dbReference type="Pfam" id="PF00133"/>
    </source>
</evidence>
<dbReference type="Pfam" id="PF00133">
    <property type="entry name" value="tRNA-synt_1"/>
    <property type="match status" value="1"/>
</dbReference>
<dbReference type="Pfam" id="PF19302">
    <property type="entry name" value="DUF5915"/>
    <property type="match status" value="1"/>
</dbReference>
<dbReference type="GO" id="GO:0000049">
    <property type="term" value="F:tRNA binding"/>
    <property type="evidence" value="ECO:0007669"/>
    <property type="project" value="InterPro"/>
</dbReference>
<gene>
    <name evidence="14" type="ORF">GSI_03886</name>
</gene>
<dbReference type="GO" id="GO:0006428">
    <property type="term" value="P:isoleucyl-tRNA aminoacylation"/>
    <property type="evidence" value="ECO:0007669"/>
    <property type="project" value="InterPro"/>
</dbReference>
<dbReference type="Gene3D" id="1.10.730.10">
    <property type="entry name" value="Isoleucyl-tRNA Synthetase, Domain 1"/>
    <property type="match status" value="1"/>
</dbReference>
<comment type="similarity">
    <text evidence="1 11">Belongs to the class-I aminoacyl-tRNA synthetase family.</text>
</comment>
<dbReference type="InterPro" id="IPR002301">
    <property type="entry name" value="Ile-tRNA-ligase"/>
</dbReference>
<dbReference type="OrthoDB" id="1706657at2759"/>
<name>A0A2G8SK76_9APHY</name>
<dbReference type="InterPro" id="IPR033709">
    <property type="entry name" value="Anticodon_Ile_ABEc"/>
</dbReference>
<accession>A0A2G8SK76</accession>
<dbReference type="SUPFAM" id="SSF50677">
    <property type="entry name" value="ValRS/IleRS/LeuRS editing domain"/>
    <property type="match status" value="1"/>
</dbReference>
<evidence type="ECO:0000256" key="1">
    <source>
        <dbReference type="ARBA" id="ARBA00005594"/>
    </source>
</evidence>
<proteinExistence type="inferred from homology"/>
<dbReference type="CDD" id="cd07961">
    <property type="entry name" value="Anticodon_Ia_Ile_ABEc"/>
    <property type="match status" value="1"/>
</dbReference>